<comment type="caution">
    <text evidence="2">The sequence shown here is derived from an EMBL/GenBank/DDBJ whole genome shotgun (WGS) entry which is preliminary data.</text>
</comment>
<accession>A0A4Y2CT68</accession>
<evidence type="ECO:0000313" key="3">
    <source>
        <dbReference type="Proteomes" id="UP000499080"/>
    </source>
</evidence>
<dbReference type="EMBL" id="BGPR01000229">
    <property type="protein sequence ID" value="GBM06475.1"/>
    <property type="molecule type" value="Genomic_DNA"/>
</dbReference>
<evidence type="ECO:0000313" key="2">
    <source>
        <dbReference type="EMBL" id="GBM06475.1"/>
    </source>
</evidence>
<evidence type="ECO:0000256" key="1">
    <source>
        <dbReference type="SAM" id="MobiDB-lite"/>
    </source>
</evidence>
<name>A0A4Y2CT68_ARAVE</name>
<reference evidence="2 3" key="1">
    <citation type="journal article" date="2019" name="Sci. Rep.">
        <title>Orb-weaving spider Araneus ventricosus genome elucidates the spidroin gene catalogue.</title>
        <authorList>
            <person name="Kono N."/>
            <person name="Nakamura H."/>
            <person name="Ohtoshi R."/>
            <person name="Moran D.A.P."/>
            <person name="Shinohara A."/>
            <person name="Yoshida Y."/>
            <person name="Fujiwara M."/>
            <person name="Mori M."/>
            <person name="Tomita M."/>
            <person name="Arakawa K."/>
        </authorList>
    </citation>
    <scope>NUCLEOTIDE SEQUENCE [LARGE SCALE GENOMIC DNA]</scope>
</reference>
<feature type="region of interest" description="Disordered" evidence="1">
    <location>
        <begin position="68"/>
        <end position="103"/>
    </location>
</feature>
<dbReference type="Proteomes" id="UP000499080">
    <property type="component" value="Unassembled WGS sequence"/>
</dbReference>
<dbReference type="AlphaFoldDB" id="A0A4Y2CT68"/>
<keyword evidence="3" id="KW-1185">Reference proteome</keyword>
<gene>
    <name evidence="2" type="ORF">AVEN_58316_1</name>
</gene>
<sequence>MLKYLSLVKVVSRRIRGHISRQLHTFHHRGSTRLNSPLLTNRMDYPIWIIDVVSILVHVHPSDIIGNETRQTRQRISNHQQTQERRKSLSRAVNNGTRVGLRL</sequence>
<protein>
    <submittedName>
        <fullName evidence="2">Uncharacterized protein</fullName>
    </submittedName>
</protein>
<organism evidence="2 3">
    <name type="scientific">Araneus ventricosus</name>
    <name type="common">Orbweaver spider</name>
    <name type="synonym">Epeira ventricosa</name>
    <dbReference type="NCBI Taxonomy" id="182803"/>
    <lineage>
        <taxon>Eukaryota</taxon>
        <taxon>Metazoa</taxon>
        <taxon>Ecdysozoa</taxon>
        <taxon>Arthropoda</taxon>
        <taxon>Chelicerata</taxon>
        <taxon>Arachnida</taxon>
        <taxon>Araneae</taxon>
        <taxon>Araneomorphae</taxon>
        <taxon>Entelegynae</taxon>
        <taxon>Araneoidea</taxon>
        <taxon>Araneidae</taxon>
        <taxon>Araneus</taxon>
    </lineage>
</organism>
<proteinExistence type="predicted"/>